<dbReference type="GO" id="GO:0031683">
    <property type="term" value="F:G-protein beta/gamma-subunit complex binding"/>
    <property type="evidence" value="ECO:0007669"/>
    <property type="project" value="InterPro"/>
</dbReference>
<dbReference type="GO" id="GO:0005834">
    <property type="term" value="C:heterotrimeric G-protein complex"/>
    <property type="evidence" value="ECO:0007669"/>
    <property type="project" value="TreeGrafter"/>
</dbReference>
<sequence>MAIKASKDLSADTINDPLAQAIAPPPHETLEEREKRLEGEKEAKRVSDVIDEEIDKEKRREKPMKILLLGQSESGKSTTLKNFQLMYEPKAFRQELACWRAIIQLNVVQSFHLIMDAMDQAQRGAAGGEEIDHTTKNFPPLTTEHLRLKQRLLPLLQIEDALIQRLSPVSSKQRALEGPRLSFKEVAVNSSSAWKECFQKLLKNDRDTDKDSVVDWDDPTDPGRVLHACSEDMICLWSDPVIQQLLVKLKLRMQEHTGFFLDALERVTAPRYLPSDDDILRARLKTLGVTEHHFRMRHDAGFGKDWRIYDVGGQRSQVPAWIPYFDHMDAIIFLTPISAFDQVLEEDSKVNRLQDSVHLWKEIISNELLRNTNIILFLNKIDIFQAKLEAGIRFADYVTSYGDRPNDFENTSAYLKKKFASILKSHSKTPRILYCHLTTVTDTKSTGYILTNLHEMLMRQNLVNCNLT</sequence>
<evidence type="ECO:0000256" key="1">
    <source>
        <dbReference type="ARBA" id="ARBA00022723"/>
    </source>
</evidence>
<accession>A0A9P6C1E6</accession>
<evidence type="ECO:0000256" key="5">
    <source>
        <dbReference type="PIRSR" id="PIRSR601019-1"/>
    </source>
</evidence>
<dbReference type="SUPFAM" id="SSF47895">
    <property type="entry name" value="Transducin (alpha subunit), insertion domain"/>
    <property type="match status" value="1"/>
</dbReference>
<keyword evidence="9" id="KW-1185">Reference proteome</keyword>
<dbReference type="Pfam" id="PF00503">
    <property type="entry name" value="G-alpha"/>
    <property type="match status" value="1"/>
</dbReference>
<dbReference type="InterPro" id="IPR011025">
    <property type="entry name" value="GproteinA_insert"/>
</dbReference>
<gene>
    <name evidence="8" type="ORF">P691DRAFT_775946</name>
</gene>
<feature type="binding site" evidence="5">
    <location>
        <begin position="379"/>
        <end position="382"/>
    </location>
    <ligand>
        <name>GTP</name>
        <dbReference type="ChEBI" id="CHEBI:37565"/>
    </ligand>
</feature>
<dbReference type="PROSITE" id="PS51882">
    <property type="entry name" value="G_ALPHA"/>
    <property type="match status" value="1"/>
</dbReference>
<dbReference type="EMBL" id="MU151189">
    <property type="protein sequence ID" value="KAF9447682.1"/>
    <property type="molecule type" value="Genomic_DNA"/>
</dbReference>
<dbReference type="Gene3D" id="1.10.400.10">
    <property type="entry name" value="GI Alpha 1, domain 2-like"/>
    <property type="match status" value="1"/>
</dbReference>
<dbReference type="GO" id="GO:0003924">
    <property type="term" value="F:GTPase activity"/>
    <property type="evidence" value="ECO:0007669"/>
    <property type="project" value="InterPro"/>
</dbReference>
<evidence type="ECO:0000256" key="7">
    <source>
        <dbReference type="SAM" id="MobiDB-lite"/>
    </source>
</evidence>
<dbReference type="CDD" id="cd00066">
    <property type="entry name" value="G-alpha"/>
    <property type="match status" value="1"/>
</dbReference>
<dbReference type="Proteomes" id="UP000807342">
    <property type="component" value="Unassembled WGS sequence"/>
</dbReference>
<keyword evidence="4" id="KW-0807">Transducer</keyword>
<proteinExistence type="predicted"/>
<keyword evidence="1 6" id="KW-0479">Metal-binding</keyword>
<feature type="binding site" evidence="5">
    <location>
        <begin position="280"/>
        <end position="286"/>
    </location>
    <ligand>
        <name>GTP</name>
        <dbReference type="ChEBI" id="CHEBI:37565"/>
    </ligand>
</feature>
<dbReference type="FunFam" id="3.40.50.300:FF:000692">
    <property type="entry name" value="Guanine nucleotide-binding protein subunit alpha"/>
    <property type="match status" value="1"/>
</dbReference>
<evidence type="ECO:0000313" key="9">
    <source>
        <dbReference type="Proteomes" id="UP000807342"/>
    </source>
</evidence>
<dbReference type="PANTHER" id="PTHR10218:SF360">
    <property type="entry name" value="GUANINE NUCLEOTIDE-BINDING PROTEIN SUBUNIT ALPHA HOMOLOG"/>
    <property type="match status" value="1"/>
</dbReference>
<evidence type="ECO:0000256" key="3">
    <source>
        <dbReference type="ARBA" id="ARBA00023134"/>
    </source>
</evidence>
<feature type="compositionally biased region" description="Basic and acidic residues" evidence="7">
    <location>
        <begin position="1"/>
        <end position="10"/>
    </location>
</feature>
<comment type="caution">
    <text evidence="8">The sequence shown here is derived from an EMBL/GenBank/DDBJ whole genome shotgun (WGS) entry which is preliminary data.</text>
</comment>
<dbReference type="Gene3D" id="3.40.50.300">
    <property type="entry name" value="P-loop containing nucleotide triphosphate hydrolases"/>
    <property type="match status" value="2"/>
</dbReference>
<evidence type="ECO:0000313" key="8">
    <source>
        <dbReference type="EMBL" id="KAF9447682.1"/>
    </source>
</evidence>
<feature type="compositionally biased region" description="Basic and acidic residues" evidence="7">
    <location>
        <begin position="28"/>
        <end position="45"/>
    </location>
</feature>
<dbReference type="GO" id="GO:0007188">
    <property type="term" value="P:adenylate cyclase-modulating G protein-coupled receptor signaling pathway"/>
    <property type="evidence" value="ECO:0007669"/>
    <property type="project" value="TreeGrafter"/>
</dbReference>
<organism evidence="8 9">
    <name type="scientific">Macrolepiota fuliginosa MF-IS2</name>
    <dbReference type="NCBI Taxonomy" id="1400762"/>
    <lineage>
        <taxon>Eukaryota</taxon>
        <taxon>Fungi</taxon>
        <taxon>Dikarya</taxon>
        <taxon>Basidiomycota</taxon>
        <taxon>Agaricomycotina</taxon>
        <taxon>Agaricomycetes</taxon>
        <taxon>Agaricomycetidae</taxon>
        <taxon>Agaricales</taxon>
        <taxon>Agaricineae</taxon>
        <taxon>Agaricaceae</taxon>
        <taxon>Macrolepiota</taxon>
    </lineage>
</organism>
<feature type="binding site" evidence="5">
    <location>
        <begin position="310"/>
        <end position="314"/>
    </location>
    <ligand>
        <name>GTP</name>
        <dbReference type="ChEBI" id="CHEBI:37565"/>
    </ligand>
</feature>
<protein>
    <submittedName>
        <fullName evidence="8">G-alpha-domain-containing protein</fullName>
    </submittedName>
</protein>
<dbReference type="InterPro" id="IPR027417">
    <property type="entry name" value="P-loop_NTPase"/>
</dbReference>
<keyword evidence="6" id="KW-0460">Magnesium</keyword>
<dbReference type="AlphaFoldDB" id="A0A9P6C1E6"/>
<dbReference type="GO" id="GO:0046872">
    <property type="term" value="F:metal ion binding"/>
    <property type="evidence" value="ECO:0007669"/>
    <property type="project" value="UniProtKB-KW"/>
</dbReference>
<keyword evidence="2 5" id="KW-0547">Nucleotide-binding</keyword>
<evidence type="ECO:0000256" key="4">
    <source>
        <dbReference type="ARBA" id="ARBA00023224"/>
    </source>
</evidence>
<dbReference type="GO" id="GO:0005737">
    <property type="term" value="C:cytoplasm"/>
    <property type="evidence" value="ECO:0007669"/>
    <property type="project" value="TreeGrafter"/>
</dbReference>
<evidence type="ECO:0000256" key="2">
    <source>
        <dbReference type="ARBA" id="ARBA00022741"/>
    </source>
</evidence>
<dbReference type="GO" id="GO:0005525">
    <property type="term" value="F:GTP binding"/>
    <property type="evidence" value="ECO:0007669"/>
    <property type="project" value="UniProtKB-KW"/>
</dbReference>
<dbReference type="SUPFAM" id="SSF52540">
    <property type="entry name" value="P-loop containing nucleoside triphosphate hydrolases"/>
    <property type="match status" value="1"/>
</dbReference>
<dbReference type="OrthoDB" id="5817230at2759"/>
<keyword evidence="3 5" id="KW-0342">GTP-binding</keyword>
<dbReference type="PRINTS" id="PR00318">
    <property type="entry name" value="GPROTEINA"/>
</dbReference>
<feature type="binding site" evidence="6">
    <location>
        <position position="286"/>
    </location>
    <ligand>
        <name>Mg(2+)</name>
        <dbReference type="ChEBI" id="CHEBI:18420"/>
    </ligand>
</feature>
<evidence type="ECO:0000256" key="6">
    <source>
        <dbReference type="PIRSR" id="PIRSR601019-2"/>
    </source>
</evidence>
<reference evidence="8" key="1">
    <citation type="submission" date="2020-11" db="EMBL/GenBank/DDBJ databases">
        <authorList>
            <consortium name="DOE Joint Genome Institute"/>
            <person name="Ahrendt S."/>
            <person name="Riley R."/>
            <person name="Andreopoulos W."/>
            <person name="Labutti K."/>
            <person name="Pangilinan J."/>
            <person name="Ruiz-Duenas F.J."/>
            <person name="Barrasa J.M."/>
            <person name="Sanchez-Garcia M."/>
            <person name="Camarero S."/>
            <person name="Miyauchi S."/>
            <person name="Serrano A."/>
            <person name="Linde D."/>
            <person name="Babiker R."/>
            <person name="Drula E."/>
            <person name="Ayuso-Fernandez I."/>
            <person name="Pacheco R."/>
            <person name="Padilla G."/>
            <person name="Ferreira P."/>
            <person name="Barriuso J."/>
            <person name="Kellner H."/>
            <person name="Castanera R."/>
            <person name="Alfaro M."/>
            <person name="Ramirez L."/>
            <person name="Pisabarro A.G."/>
            <person name="Kuo A."/>
            <person name="Tritt A."/>
            <person name="Lipzen A."/>
            <person name="He G."/>
            <person name="Yan M."/>
            <person name="Ng V."/>
            <person name="Cullen D."/>
            <person name="Martin F."/>
            <person name="Rosso M.-N."/>
            <person name="Henrissat B."/>
            <person name="Hibbett D."/>
            <person name="Martinez A.T."/>
            <person name="Grigoriev I.V."/>
        </authorList>
    </citation>
    <scope>NUCLEOTIDE SEQUENCE</scope>
    <source>
        <strain evidence="8">MF-IS2</strain>
    </source>
</reference>
<feature type="region of interest" description="Disordered" evidence="7">
    <location>
        <begin position="1"/>
        <end position="45"/>
    </location>
</feature>
<dbReference type="SMART" id="SM00275">
    <property type="entry name" value="G_alpha"/>
    <property type="match status" value="1"/>
</dbReference>
<dbReference type="GO" id="GO:0001664">
    <property type="term" value="F:G protein-coupled receptor binding"/>
    <property type="evidence" value="ECO:0007669"/>
    <property type="project" value="TreeGrafter"/>
</dbReference>
<dbReference type="PANTHER" id="PTHR10218">
    <property type="entry name" value="GTP-BINDING PROTEIN ALPHA SUBUNIT"/>
    <property type="match status" value="1"/>
</dbReference>
<name>A0A9P6C1E6_9AGAR</name>
<dbReference type="InterPro" id="IPR001019">
    <property type="entry name" value="Gprotein_alpha_su"/>
</dbReference>